<evidence type="ECO:0000256" key="14">
    <source>
        <dbReference type="ARBA" id="ARBA00038849"/>
    </source>
</evidence>
<evidence type="ECO:0000256" key="1">
    <source>
        <dbReference type="ARBA" id="ARBA00004275"/>
    </source>
</evidence>
<evidence type="ECO:0000256" key="20">
    <source>
        <dbReference type="ARBA" id="ARBA00049386"/>
    </source>
</evidence>
<evidence type="ECO:0000256" key="7">
    <source>
        <dbReference type="ARBA" id="ARBA00022857"/>
    </source>
</evidence>
<dbReference type="InterPro" id="IPR036291">
    <property type="entry name" value="NAD(P)-bd_dom_sf"/>
</dbReference>
<comment type="catalytic activity">
    <reaction evidence="20">
        <text>(2E)-decenoyl-CoA + NADPH + H(+) = decanoyl-CoA + NADP(+)</text>
        <dbReference type="Rhea" id="RHEA:44960"/>
        <dbReference type="ChEBI" id="CHEBI:15378"/>
        <dbReference type="ChEBI" id="CHEBI:57783"/>
        <dbReference type="ChEBI" id="CHEBI:58349"/>
        <dbReference type="ChEBI" id="CHEBI:61406"/>
        <dbReference type="ChEBI" id="CHEBI:61430"/>
    </reaction>
    <physiologicalReaction direction="left-to-right" evidence="20">
        <dbReference type="Rhea" id="RHEA:44961"/>
    </physiologicalReaction>
</comment>
<dbReference type="InterPro" id="IPR002347">
    <property type="entry name" value="SDR_fam"/>
</dbReference>
<evidence type="ECO:0000256" key="16">
    <source>
        <dbReference type="ARBA" id="ARBA00047570"/>
    </source>
</evidence>
<comment type="catalytic activity">
    <reaction evidence="21">
        <text>(2E)-octenoyl-CoA + NADPH + H(+) = octanoyl-CoA + NADP(+)</text>
        <dbReference type="Rhea" id="RHEA:44952"/>
        <dbReference type="ChEBI" id="CHEBI:15378"/>
        <dbReference type="ChEBI" id="CHEBI:57386"/>
        <dbReference type="ChEBI" id="CHEBI:57783"/>
        <dbReference type="ChEBI" id="CHEBI:58349"/>
        <dbReference type="ChEBI" id="CHEBI:62242"/>
    </reaction>
    <physiologicalReaction direction="left-to-right" evidence="21">
        <dbReference type="Rhea" id="RHEA:44953"/>
    </physiologicalReaction>
</comment>
<evidence type="ECO:0000313" key="22">
    <source>
        <dbReference type="EMBL" id="ETW97119.1"/>
    </source>
</evidence>
<comment type="caution">
    <text evidence="22">The sequence shown here is derived from an EMBL/GenBank/DDBJ whole genome shotgun (WGS) entry which is preliminary data.</text>
</comment>
<dbReference type="FunFam" id="3.40.50.720:FF:000084">
    <property type="entry name" value="Short-chain dehydrogenase reductase"/>
    <property type="match status" value="1"/>
</dbReference>
<proteinExistence type="inferred from homology"/>
<keyword evidence="8" id="KW-0560">Oxidoreductase</keyword>
<keyword evidence="23" id="KW-1185">Reference proteome</keyword>
<dbReference type="Proteomes" id="UP000019141">
    <property type="component" value="Unassembled WGS sequence"/>
</dbReference>
<evidence type="ECO:0000256" key="8">
    <source>
        <dbReference type="ARBA" id="ARBA00023002"/>
    </source>
</evidence>
<gene>
    <name evidence="22" type="ORF">ETSY1_23870</name>
</gene>
<dbReference type="InterPro" id="IPR052388">
    <property type="entry name" value="Peroxisomal_t2-enoyl-CoA_red"/>
</dbReference>
<dbReference type="GO" id="GO:0019166">
    <property type="term" value="F:trans-2-enoyl-CoA reductase (NADPH) activity"/>
    <property type="evidence" value="ECO:0007669"/>
    <property type="project" value="UniProtKB-EC"/>
</dbReference>
<evidence type="ECO:0000256" key="6">
    <source>
        <dbReference type="ARBA" id="ARBA00022832"/>
    </source>
</evidence>
<dbReference type="PRINTS" id="PR00081">
    <property type="entry name" value="GDHRDH"/>
</dbReference>
<keyword evidence="11" id="KW-0275">Fatty acid biosynthesis</keyword>
<name>W4LGT0_ENTF1</name>
<dbReference type="GO" id="GO:0006633">
    <property type="term" value="P:fatty acid biosynthetic process"/>
    <property type="evidence" value="ECO:0007669"/>
    <property type="project" value="UniProtKB-KW"/>
</dbReference>
<keyword evidence="4" id="KW-0444">Lipid biosynthesis</keyword>
<comment type="catalytic activity">
    <reaction evidence="17">
        <text>(2E)-tetradecenoyl-CoA + NADPH + H(+) = tetradecanoyl-CoA + NADP(+)</text>
        <dbReference type="Rhea" id="RHEA:44968"/>
        <dbReference type="ChEBI" id="CHEBI:15378"/>
        <dbReference type="ChEBI" id="CHEBI:57385"/>
        <dbReference type="ChEBI" id="CHEBI:57783"/>
        <dbReference type="ChEBI" id="CHEBI:58349"/>
        <dbReference type="ChEBI" id="CHEBI:61405"/>
    </reaction>
    <physiologicalReaction direction="left-to-right" evidence="17">
        <dbReference type="Rhea" id="RHEA:44969"/>
    </physiologicalReaction>
</comment>
<keyword evidence="6" id="KW-0276">Fatty acid metabolism</keyword>
<keyword evidence="10" id="KW-0576">Peroxisome</keyword>
<dbReference type="PANTHER" id="PTHR24317">
    <property type="entry name" value="PEROXISOMAL TRANS-2-ENOYL-COA REDUCTASE"/>
    <property type="match status" value="1"/>
</dbReference>
<evidence type="ECO:0000256" key="5">
    <source>
        <dbReference type="ARBA" id="ARBA00022553"/>
    </source>
</evidence>
<comment type="pathway">
    <text evidence="2">Lipid metabolism.</text>
</comment>
<evidence type="ECO:0000256" key="17">
    <source>
        <dbReference type="ARBA" id="ARBA00048686"/>
    </source>
</evidence>
<accession>W4LGT0</accession>
<dbReference type="PANTHER" id="PTHR24317:SF7">
    <property type="entry name" value="PEROXISOMAL TRANS-2-ENOYL-COA REDUCTASE"/>
    <property type="match status" value="1"/>
</dbReference>
<reference evidence="22 23" key="1">
    <citation type="journal article" date="2014" name="Nature">
        <title>An environmental bacterial taxon with a large and distinct metabolic repertoire.</title>
        <authorList>
            <person name="Wilson M.C."/>
            <person name="Mori T."/>
            <person name="Ruckert C."/>
            <person name="Uria A.R."/>
            <person name="Helf M.J."/>
            <person name="Takada K."/>
            <person name="Gernert C."/>
            <person name="Steffens U.A."/>
            <person name="Heycke N."/>
            <person name="Schmitt S."/>
            <person name="Rinke C."/>
            <person name="Helfrich E.J."/>
            <person name="Brachmann A.O."/>
            <person name="Gurgui C."/>
            <person name="Wakimoto T."/>
            <person name="Kracht M."/>
            <person name="Crusemann M."/>
            <person name="Hentschel U."/>
            <person name="Abe I."/>
            <person name="Matsunaga S."/>
            <person name="Kalinowski J."/>
            <person name="Takeyama H."/>
            <person name="Piel J."/>
        </authorList>
    </citation>
    <scope>NUCLEOTIDE SEQUENCE [LARGE SCALE GENOMIC DNA]</scope>
    <source>
        <strain evidence="23">TSY1</strain>
    </source>
</reference>
<comment type="catalytic activity">
    <reaction evidence="16">
        <text>(2E)-dodecenoyl-CoA + NADPH + H(+) = dodecanoyl-CoA + NADP(+)</text>
        <dbReference type="Rhea" id="RHEA:44964"/>
        <dbReference type="ChEBI" id="CHEBI:15378"/>
        <dbReference type="ChEBI" id="CHEBI:57330"/>
        <dbReference type="ChEBI" id="CHEBI:57375"/>
        <dbReference type="ChEBI" id="CHEBI:57783"/>
        <dbReference type="ChEBI" id="CHEBI:58349"/>
    </reaction>
    <physiologicalReaction direction="left-to-right" evidence="16">
        <dbReference type="Rhea" id="RHEA:44965"/>
    </physiologicalReaction>
</comment>
<comment type="subcellular location">
    <subcellularLocation>
        <location evidence="1">Peroxisome</location>
    </subcellularLocation>
</comment>
<dbReference type="PRINTS" id="PR00080">
    <property type="entry name" value="SDRFAMILY"/>
</dbReference>
<comment type="similarity">
    <text evidence="3">Belongs to the short-chain dehydrogenases/reductases (SDR) family.</text>
</comment>
<dbReference type="HOGENOM" id="CLU_010194_1_2_7"/>
<dbReference type="EMBL" id="AZHW01000700">
    <property type="protein sequence ID" value="ETW97119.1"/>
    <property type="molecule type" value="Genomic_DNA"/>
</dbReference>
<evidence type="ECO:0000256" key="11">
    <source>
        <dbReference type="ARBA" id="ARBA00023160"/>
    </source>
</evidence>
<comment type="catalytic activity">
    <reaction evidence="18">
        <text>(2E)-hexenoyl-CoA + NADPH + H(+) = hexanoyl-CoA + NADP(+)</text>
        <dbReference type="Rhea" id="RHEA:44956"/>
        <dbReference type="ChEBI" id="CHEBI:15378"/>
        <dbReference type="ChEBI" id="CHEBI:57783"/>
        <dbReference type="ChEBI" id="CHEBI:58349"/>
        <dbReference type="ChEBI" id="CHEBI:62077"/>
        <dbReference type="ChEBI" id="CHEBI:62620"/>
    </reaction>
    <physiologicalReaction direction="left-to-right" evidence="18">
        <dbReference type="Rhea" id="RHEA:44957"/>
    </physiologicalReaction>
</comment>
<sequence>MPQISDALGIFAPNLFRDTTALVTGGGRGIGREIALAFARLGANVVIASRNESHLNPTVDDIEAMGGACLAVPTNIRDVDHVDALVERTLERFGAIDVLVNNAGGQFPARPSDISDRGWRSVIDLNLNGTWNMCNRVGPHMVERGRGSMINIVHIYALERGGPMFAHSGAARAGVVNLTKTLAYYWARHGVTVNALAPGTIDTQGMHEEELGHRNYEVDDGVGLMLGDIPAHRLGTPGETAAIVLFLASPAARYINGATIVADGALSLSSWTPPWDPEVP</sequence>
<evidence type="ECO:0000256" key="12">
    <source>
        <dbReference type="ARBA" id="ARBA00037124"/>
    </source>
</evidence>
<organism evidence="22 23">
    <name type="scientific">Entotheonella factor</name>
    <dbReference type="NCBI Taxonomy" id="1429438"/>
    <lineage>
        <taxon>Bacteria</taxon>
        <taxon>Pseudomonadati</taxon>
        <taxon>Nitrospinota/Tectimicrobiota group</taxon>
        <taxon>Candidatus Tectimicrobiota</taxon>
        <taxon>Candidatus Entotheonellia</taxon>
        <taxon>Candidatus Entotheonellales</taxon>
        <taxon>Candidatus Entotheonellaceae</taxon>
        <taxon>Candidatus Entotheonella</taxon>
    </lineage>
</organism>
<evidence type="ECO:0000256" key="13">
    <source>
        <dbReference type="ARBA" id="ARBA00038622"/>
    </source>
</evidence>
<evidence type="ECO:0000256" key="3">
    <source>
        <dbReference type="ARBA" id="ARBA00006484"/>
    </source>
</evidence>
<keyword evidence="9" id="KW-0443">Lipid metabolism</keyword>
<comment type="function">
    <text evidence="12">Participates in chain elongation of fatty acids. Catalyzes the reduction of trans-2-enoyl-CoAs of varying chain lengths from 6:1 to 16:1, having maximum activity with 10:1 CoA. Has no 2,4-dienoyl-CoA reductase activity.</text>
</comment>
<dbReference type="AlphaFoldDB" id="W4LGT0"/>
<dbReference type="Pfam" id="PF13561">
    <property type="entry name" value="adh_short_C2"/>
    <property type="match status" value="1"/>
</dbReference>
<dbReference type="EC" id="1.3.1.38" evidence="14"/>
<keyword evidence="5" id="KW-0597">Phosphoprotein</keyword>
<keyword evidence="7" id="KW-0521">NADP</keyword>
<evidence type="ECO:0000256" key="10">
    <source>
        <dbReference type="ARBA" id="ARBA00023140"/>
    </source>
</evidence>
<evidence type="ECO:0000256" key="9">
    <source>
        <dbReference type="ARBA" id="ARBA00023098"/>
    </source>
</evidence>
<dbReference type="PATRIC" id="fig|1429438.4.peg.4586"/>
<evidence type="ECO:0000256" key="19">
    <source>
        <dbReference type="ARBA" id="ARBA00049251"/>
    </source>
</evidence>
<comment type="subunit">
    <text evidence="13">Interacts with PEX5, probably required to target it into peroxisomes.</text>
</comment>
<comment type="catalytic activity">
    <reaction evidence="19">
        <text>a (2E)-enoyl-CoA + NADPH + H(+) = a 2,3-saturated acyl-CoA + NADP(+)</text>
        <dbReference type="Rhea" id="RHEA:33763"/>
        <dbReference type="ChEBI" id="CHEBI:15378"/>
        <dbReference type="ChEBI" id="CHEBI:57783"/>
        <dbReference type="ChEBI" id="CHEBI:58349"/>
        <dbReference type="ChEBI" id="CHEBI:58856"/>
        <dbReference type="ChEBI" id="CHEBI:65111"/>
        <dbReference type="EC" id="1.3.1.38"/>
    </reaction>
    <physiologicalReaction direction="left-to-right" evidence="19">
        <dbReference type="Rhea" id="RHEA:33764"/>
    </physiologicalReaction>
</comment>
<dbReference type="Gene3D" id="3.40.50.720">
    <property type="entry name" value="NAD(P)-binding Rossmann-like Domain"/>
    <property type="match status" value="1"/>
</dbReference>
<protein>
    <recommendedName>
        <fullName evidence="15">Peroxisomal trans-2-enoyl-CoA reductase</fullName>
        <ecNumber evidence="14">1.3.1.38</ecNumber>
    </recommendedName>
</protein>
<evidence type="ECO:0000256" key="2">
    <source>
        <dbReference type="ARBA" id="ARBA00005189"/>
    </source>
</evidence>
<evidence type="ECO:0000256" key="18">
    <source>
        <dbReference type="ARBA" id="ARBA00049108"/>
    </source>
</evidence>
<evidence type="ECO:0000313" key="23">
    <source>
        <dbReference type="Proteomes" id="UP000019141"/>
    </source>
</evidence>
<evidence type="ECO:0000256" key="4">
    <source>
        <dbReference type="ARBA" id="ARBA00022516"/>
    </source>
</evidence>
<evidence type="ECO:0000256" key="21">
    <source>
        <dbReference type="ARBA" id="ARBA00049559"/>
    </source>
</evidence>
<dbReference type="SUPFAM" id="SSF51735">
    <property type="entry name" value="NAD(P)-binding Rossmann-fold domains"/>
    <property type="match status" value="1"/>
</dbReference>
<evidence type="ECO:0000256" key="15">
    <source>
        <dbReference type="ARBA" id="ARBA00041063"/>
    </source>
</evidence>